<dbReference type="InterPro" id="IPR032808">
    <property type="entry name" value="DoxX"/>
</dbReference>
<evidence type="ECO:0000256" key="3">
    <source>
        <dbReference type="ARBA" id="ARBA00022475"/>
    </source>
</evidence>
<keyword evidence="5 7" id="KW-1133">Transmembrane helix</keyword>
<accession>A0A2S7J0K1</accession>
<dbReference type="EMBL" id="PTRC01000016">
    <property type="protein sequence ID" value="PQA73768.1"/>
    <property type="molecule type" value="Genomic_DNA"/>
</dbReference>
<dbReference type="InterPro" id="IPR051907">
    <property type="entry name" value="DoxX-like_oxidoreductase"/>
</dbReference>
<dbReference type="Proteomes" id="UP000238493">
    <property type="component" value="Unassembled WGS sequence"/>
</dbReference>
<feature type="transmembrane region" description="Helical" evidence="7">
    <location>
        <begin position="71"/>
        <end position="90"/>
    </location>
</feature>
<evidence type="ECO:0000256" key="6">
    <source>
        <dbReference type="ARBA" id="ARBA00023136"/>
    </source>
</evidence>
<evidence type="ECO:0000256" key="2">
    <source>
        <dbReference type="ARBA" id="ARBA00006679"/>
    </source>
</evidence>
<dbReference type="OrthoDB" id="5398343at2"/>
<evidence type="ECO:0008006" key="10">
    <source>
        <dbReference type="Google" id="ProtNLM"/>
    </source>
</evidence>
<dbReference type="PANTHER" id="PTHR33452">
    <property type="entry name" value="OXIDOREDUCTASE CATD-RELATED"/>
    <property type="match status" value="1"/>
</dbReference>
<comment type="caution">
    <text evidence="8">The sequence shown here is derived from an EMBL/GenBank/DDBJ whole genome shotgun (WGS) entry which is preliminary data.</text>
</comment>
<proteinExistence type="inferred from homology"/>
<dbReference type="Pfam" id="PF07681">
    <property type="entry name" value="DoxX"/>
    <property type="match status" value="1"/>
</dbReference>
<keyword evidence="9" id="KW-1185">Reference proteome</keyword>
<dbReference type="PANTHER" id="PTHR33452:SF1">
    <property type="entry name" value="INNER MEMBRANE PROTEIN YPHA-RELATED"/>
    <property type="match status" value="1"/>
</dbReference>
<gene>
    <name evidence="8" type="ORF">C3731_11025</name>
</gene>
<evidence type="ECO:0000256" key="1">
    <source>
        <dbReference type="ARBA" id="ARBA00004651"/>
    </source>
</evidence>
<comment type="similarity">
    <text evidence="2">Belongs to the DoxX family.</text>
</comment>
<organism evidence="8 9">
    <name type="scientific">Brucella oryzae</name>
    <dbReference type="NCBI Taxonomy" id="335286"/>
    <lineage>
        <taxon>Bacteria</taxon>
        <taxon>Pseudomonadati</taxon>
        <taxon>Pseudomonadota</taxon>
        <taxon>Alphaproteobacteria</taxon>
        <taxon>Hyphomicrobiales</taxon>
        <taxon>Brucellaceae</taxon>
        <taxon>Brucella/Ochrobactrum group</taxon>
        <taxon>Brucella</taxon>
    </lineage>
</organism>
<dbReference type="GO" id="GO:0005886">
    <property type="term" value="C:plasma membrane"/>
    <property type="evidence" value="ECO:0007669"/>
    <property type="project" value="UniProtKB-SubCell"/>
</dbReference>
<evidence type="ECO:0000256" key="4">
    <source>
        <dbReference type="ARBA" id="ARBA00022692"/>
    </source>
</evidence>
<evidence type="ECO:0000313" key="8">
    <source>
        <dbReference type="EMBL" id="PQA73768.1"/>
    </source>
</evidence>
<sequence>MTATDPNHDTPLIFPFLAPLYRKTHDSAYTALRVTSGGIMSWFGWEKLFNGDMPRDIELFQQLGLEPAVPLAYFTSGLEFFGGIAIALGLLTRPLSFMLFIQMIVILVMVMIPRGSGFQLSTVWLGVFAYLSTQGSGRWSVDRLIGRQF</sequence>
<keyword evidence="4 7" id="KW-0812">Transmembrane</keyword>
<dbReference type="RefSeq" id="WP_104755713.1">
    <property type="nucleotide sequence ID" value="NZ_JBHEEO010000003.1"/>
</dbReference>
<name>A0A2S7J0K1_9HYPH</name>
<reference evidence="8 9" key="1">
    <citation type="submission" date="2018-02" db="EMBL/GenBank/DDBJ databases">
        <title>Draft genome sequence of Ochrobactrum oryzae found in Brazil.</title>
        <authorList>
            <person name="Cerdeira L."/>
            <person name="Andrade F."/>
            <person name="Zacariotto T."/>
            <person name="Barbosa B."/>
            <person name="Santos S."/>
            <person name="Cassetari V."/>
            <person name="Lincopan N."/>
        </authorList>
    </citation>
    <scope>NUCLEOTIDE SEQUENCE [LARGE SCALE GENOMIC DNA]</scope>
    <source>
        <strain evidence="8 9">OA447</strain>
    </source>
</reference>
<evidence type="ECO:0000256" key="7">
    <source>
        <dbReference type="SAM" id="Phobius"/>
    </source>
</evidence>
<feature type="transmembrane region" description="Helical" evidence="7">
    <location>
        <begin position="97"/>
        <end position="116"/>
    </location>
</feature>
<evidence type="ECO:0000256" key="5">
    <source>
        <dbReference type="ARBA" id="ARBA00022989"/>
    </source>
</evidence>
<evidence type="ECO:0000313" key="9">
    <source>
        <dbReference type="Proteomes" id="UP000238493"/>
    </source>
</evidence>
<dbReference type="AlphaFoldDB" id="A0A2S7J0K1"/>
<keyword evidence="3" id="KW-1003">Cell membrane</keyword>
<protein>
    <recommendedName>
        <fullName evidence="10">DoxX family protein</fullName>
    </recommendedName>
</protein>
<keyword evidence="6 7" id="KW-0472">Membrane</keyword>
<comment type="subcellular location">
    <subcellularLocation>
        <location evidence="1">Cell membrane</location>
        <topology evidence="1">Multi-pass membrane protein</topology>
    </subcellularLocation>
</comment>